<keyword evidence="5 16" id="KW-0808">Transferase</keyword>
<feature type="transmembrane region" description="Helical" evidence="14">
    <location>
        <begin position="12"/>
        <end position="29"/>
    </location>
</feature>
<evidence type="ECO:0000256" key="2">
    <source>
        <dbReference type="ARBA" id="ARBA00004651"/>
    </source>
</evidence>
<evidence type="ECO:0000256" key="12">
    <source>
        <dbReference type="ARBA" id="ARBA00023136"/>
    </source>
</evidence>
<dbReference type="InterPro" id="IPR004358">
    <property type="entry name" value="Sig_transdc_His_kin-like_C"/>
</dbReference>
<evidence type="ECO:0000256" key="11">
    <source>
        <dbReference type="ARBA" id="ARBA00023012"/>
    </source>
</evidence>
<dbReference type="GO" id="GO:0016036">
    <property type="term" value="P:cellular response to phosphate starvation"/>
    <property type="evidence" value="ECO:0007669"/>
    <property type="project" value="TreeGrafter"/>
</dbReference>
<keyword evidence="17" id="KW-1185">Reference proteome</keyword>
<name>A0A1X9MGU5_9BACI</name>
<dbReference type="Pfam" id="PF02518">
    <property type="entry name" value="HATPase_c"/>
    <property type="match status" value="1"/>
</dbReference>
<accession>A0A1X9MGU5</accession>
<dbReference type="Proteomes" id="UP000193006">
    <property type="component" value="Chromosome"/>
</dbReference>
<reference evidence="16 17" key="1">
    <citation type="submission" date="2017-04" db="EMBL/GenBank/DDBJ databases">
        <title>Bacillus krulwichiae AM31D Genome sequencing and assembly.</title>
        <authorList>
            <person name="Krulwich T.A."/>
            <person name="Anastor L."/>
            <person name="Ehrlich R."/>
            <person name="Ehrlich G.D."/>
            <person name="Janto B."/>
        </authorList>
    </citation>
    <scope>NUCLEOTIDE SEQUENCE [LARGE SCALE GENOMIC DNA]</scope>
    <source>
        <strain evidence="16 17">AM31D</strain>
    </source>
</reference>
<evidence type="ECO:0000256" key="9">
    <source>
        <dbReference type="ARBA" id="ARBA00022840"/>
    </source>
</evidence>
<dbReference type="STRING" id="199441.BkAM31D_23945"/>
<dbReference type="PANTHER" id="PTHR45453:SF2">
    <property type="entry name" value="HISTIDINE KINASE"/>
    <property type="match status" value="1"/>
</dbReference>
<keyword evidence="6 14" id="KW-0812">Transmembrane</keyword>
<evidence type="ECO:0000256" key="7">
    <source>
        <dbReference type="ARBA" id="ARBA00022741"/>
    </source>
</evidence>
<evidence type="ECO:0000256" key="13">
    <source>
        <dbReference type="SAM" id="Coils"/>
    </source>
</evidence>
<dbReference type="InterPro" id="IPR005467">
    <property type="entry name" value="His_kinase_dom"/>
</dbReference>
<dbReference type="GO" id="GO:0005886">
    <property type="term" value="C:plasma membrane"/>
    <property type="evidence" value="ECO:0007669"/>
    <property type="project" value="UniProtKB-SubCell"/>
</dbReference>
<dbReference type="PANTHER" id="PTHR45453">
    <property type="entry name" value="PHOSPHATE REGULON SENSOR PROTEIN PHOR"/>
    <property type="match status" value="1"/>
</dbReference>
<evidence type="ECO:0000256" key="4">
    <source>
        <dbReference type="ARBA" id="ARBA00022475"/>
    </source>
</evidence>
<keyword evidence="13" id="KW-0175">Coiled coil</keyword>
<evidence type="ECO:0000256" key="14">
    <source>
        <dbReference type="SAM" id="Phobius"/>
    </source>
</evidence>
<dbReference type="SUPFAM" id="SSF55874">
    <property type="entry name" value="ATPase domain of HSP90 chaperone/DNA topoisomerase II/histidine kinase"/>
    <property type="match status" value="1"/>
</dbReference>
<evidence type="ECO:0000259" key="15">
    <source>
        <dbReference type="PROSITE" id="PS50109"/>
    </source>
</evidence>
<keyword evidence="7" id="KW-0547">Nucleotide-binding</keyword>
<feature type="coiled-coil region" evidence="13">
    <location>
        <begin position="91"/>
        <end position="118"/>
    </location>
</feature>
<keyword evidence="10 14" id="KW-1133">Transmembrane helix</keyword>
<organism evidence="16 17">
    <name type="scientific">Halalkalibacter krulwichiae</name>
    <dbReference type="NCBI Taxonomy" id="199441"/>
    <lineage>
        <taxon>Bacteria</taxon>
        <taxon>Bacillati</taxon>
        <taxon>Bacillota</taxon>
        <taxon>Bacilli</taxon>
        <taxon>Bacillales</taxon>
        <taxon>Bacillaceae</taxon>
        <taxon>Halalkalibacter</taxon>
    </lineage>
</organism>
<keyword evidence="9" id="KW-0067">ATP-binding</keyword>
<dbReference type="PRINTS" id="PR00344">
    <property type="entry name" value="BCTRLSENSOR"/>
</dbReference>
<dbReference type="GO" id="GO:0000155">
    <property type="term" value="F:phosphorelay sensor kinase activity"/>
    <property type="evidence" value="ECO:0007669"/>
    <property type="project" value="TreeGrafter"/>
</dbReference>
<keyword evidence="8 16" id="KW-0418">Kinase</keyword>
<dbReference type="InterPro" id="IPR036890">
    <property type="entry name" value="HATPase_C_sf"/>
</dbReference>
<sequence length="334" mass="39129">MIRAYIKERRSWIVLLLSMQGLLLFVSYVDPTIPVSSILYIHFLSIIISFLFLLLRYKRETTFYQQLKERDPTLDLDSVADSQRPFEVIVEESMRSQIEQLKQQLFQNQQQVTEEKDDLLSWIHEVKTPLTAMQLMIERVEDENLKARLTYEWLRIHLLLDQQLHQKRLPFMENDLFIEKTSLESIMFQEIHMLRSWCIQKNIGFDVDLESDIVLTDAKWLAFLIRQLLTNSIKYSEASDIVIKSFQHEEQTVLILEDFGCGISTKDLPRIFDKGFTSTTQHQNHVATGMGLYLAKKIAKSLRLKLEVQSELGNGTRFTLTFPKANAFIDLSSM</sequence>
<dbReference type="RefSeq" id="WP_066154654.1">
    <property type="nucleotide sequence ID" value="NZ_CP020814.1"/>
</dbReference>
<evidence type="ECO:0000256" key="5">
    <source>
        <dbReference type="ARBA" id="ARBA00022679"/>
    </source>
</evidence>
<keyword evidence="12 14" id="KW-0472">Membrane</keyword>
<dbReference type="PROSITE" id="PS50109">
    <property type="entry name" value="HIS_KIN"/>
    <property type="match status" value="1"/>
</dbReference>
<evidence type="ECO:0000256" key="10">
    <source>
        <dbReference type="ARBA" id="ARBA00022989"/>
    </source>
</evidence>
<evidence type="ECO:0000256" key="6">
    <source>
        <dbReference type="ARBA" id="ARBA00022692"/>
    </source>
</evidence>
<evidence type="ECO:0000256" key="1">
    <source>
        <dbReference type="ARBA" id="ARBA00000085"/>
    </source>
</evidence>
<dbReference type="EMBL" id="CP020814">
    <property type="protein sequence ID" value="ARK32658.1"/>
    <property type="molecule type" value="Genomic_DNA"/>
</dbReference>
<dbReference type="KEGG" id="bkw:BkAM31D_23945"/>
<dbReference type="GO" id="GO:0005524">
    <property type="term" value="F:ATP binding"/>
    <property type="evidence" value="ECO:0007669"/>
    <property type="project" value="UniProtKB-KW"/>
</dbReference>
<dbReference type="GO" id="GO:0004721">
    <property type="term" value="F:phosphoprotein phosphatase activity"/>
    <property type="evidence" value="ECO:0007669"/>
    <property type="project" value="TreeGrafter"/>
</dbReference>
<evidence type="ECO:0000313" key="16">
    <source>
        <dbReference type="EMBL" id="ARK32658.1"/>
    </source>
</evidence>
<evidence type="ECO:0000256" key="8">
    <source>
        <dbReference type="ARBA" id="ARBA00022777"/>
    </source>
</evidence>
<feature type="domain" description="Histidine kinase" evidence="15">
    <location>
        <begin position="121"/>
        <end position="326"/>
    </location>
</feature>
<gene>
    <name evidence="16" type="primary">graS</name>
    <name evidence="16" type="ORF">BkAM31D_23945</name>
</gene>
<dbReference type="AlphaFoldDB" id="A0A1X9MGU5"/>
<evidence type="ECO:0000256" key="3">
    <source>
        <dbReference type="ARBA" id="ARBA00012438"/>
    </source>
</evidence>
<dbReference type="Gene3D" id="3.30.565.10">
    <property type="entry name" value="Histidine kinase-like ATPase, C-terminal domain"/>
    <property type="match status" value="1"/>
</dbReference>
<comment type="subcellular location">
    <subcellularLocation>
        <location evidence="2">Cell membrane</location>
        <topology evidence="2">Multi-pass membrane protein</topology>
    </subcellularLocation>
</comment>
<keyword evidence="11" id="KW-0902">Two-component regulatory system</keyword>
<keyword evidence="4" id="KW-1003">Cell membrane</keyword>
<evidence type="ECO:0000313" key="17">
    <source>
        <dbReference type="Proteomes" id="UP000193006"/>
    </source>
</evidence>
<dbReference type="SMART" id="SM00387">
    <property type="entry name" value="HATPase_c"/>
    <property type="match status" value="1"/>
</dbReference>
<dbReference type="InterPro" id="IPR050351">
    <property type="entry name" value="BphY/WalK/GraS-like"/>
</dbReference>
<dbReference type="InterPro" id="IPR003594">
    <property type="entry name" value="HATPase_dom"/>
</dbReference>
<dbReference type="EC" id="2.7.13.3" evidence="3"/>
<feature type="transmembrane region" description="Helical" evidence="14">
    <location>
        <begin position="35"/>
        <end position="55"/>
    </location>
</feature>
<proteinExistence type="predicted"/>
<comment type="catalytic activity">
    <reaction evidence="1">
        <text>ATP + protein L-histidine = ADP + protein N-phospho-L-histidine.</text>
        <dbReference type="EC" id="2.7.13.3"/>
    </reaction>
</comment>
<protein>
    <recommendedName>
        <fullName evidence="3">histidine kinase</fullName>
        <ecNumber evidence="3">2.7.13.3</ecNumber>
    </recommendedName>
</protein>